<dbReference type="AlphaFoldDB" id="A0A0R3PWE7"/>
<reference evidence="2 3" key="2">
    <citation type="submission" date="2018-11" db="EMBL/GenBank/DDBJ databases">
        <authorList>
            <consortium name="Pathogen Informatics"/>
        </authorList>
    </citation>
    <scope>NUCLEOTIDE SEQUENCE [LARGE SCALE GENOMIC DNA]</scope>
    <source>
        <strain evidence="2 3">Costa Rica</strain>
    </source>
</reference>
<name>A0A0R3PWE7_ANGCS</name>
<dbReference type="Proteomes" id="UP000267027">
    <property type="component" value="Unassembled WGS sequence"/>
</dbReference>
<dbReference type="Pfam" id="PF23003">
    <property type="entry name" value="Fn1_2"/>
    <property type="match status" value="2"/>
</dbReference>
<proteinExistence type="predicted"/>
<dbReference type="OMA" id="ETWVEKD"/>
<keyword evidence="3" id="KW-1185">Reference proteome</keyword>
<evidence type="ECO:0000313" key="4">
    <source>
        <dbReference type="WBParaSite" id="ACOC_0001047501-mRNA-1"/>
    </source>
</evidence>
<organism evidence="4">
    <name type="scientific">Angiostrongylus costaricensis</name>
    <name type="common">Nematode worm</name>
    <dbReference type="NCBI Taxonomy" id="334426"/>
    <lineage>
        <taxon>Eukaryota</taxon>
        <taxon>Metazoa</taxon>
        <taxon>Ecdysozoa</taxon>
        <taxon>Nematoda</taxon>
        <taxon>Chromadorea</taxon>
        <taxon>Rhabditida</taxon>
        <taxon>Rhabditina</taxon>
        <taxon>Rhabditomorpha</taxon>
        <taxon>Strongyloidea</taxon>
        <taxon>Metastrongylidae</taxon>
        <taxon>Angiostrongylus</taxon>
    </lineage>
</organism>
<dbReference type="PANTHER" id="PTHR35572:SF7">
    <property type="entry name" value="PROTEIN CBG04538"/>
    <property type="match status" value="1"/>
</dbReference>
<evidence type="ECO:0000313" key="3">
    <source>
        <dbReference type="Proteomes" id="UP000267027"/>
    </source>
</evidence>
<accession>A0A0R3PWE7</accession>
<dbReference type="EMBL" id="UYYA01004481">
    <property type="protein sequence ID" value="VDM62061.1"/>
    <property type="molecule type" value="Genomic_DNA"/>
</dbReference>
<feature type="domain" description="Abnormal cell migration protein 18-like fibronectin type I" evidence="1">
    <location>
        <begin position="1"/>
        <end position="48"/>
    </location>
</feature>
<sequence length="192" mass="21305">MRCKIEPNGSWRTEVAACIVPGKTVVPVNQERDVGDYTWECKTSGNGQVVLRQRLSDRASCNGHPYGSQWTERSFQFRCGERGVTEFIGCITSSGTLIPNGEVKSVNGFDMECRKHANGTVAMGVLGRSLDAKCKDNEGRERNQGEKWIENNYFEKTCKERGRVEISGCRVDAVNYLIPVNGVASAGNLEYQ</sequence>
<reference evidence="4" key="1">
    <citation type="submission" date="2017-02" db="UniProtKB">
        <authorList>
            <consortium name="WormBaseParasite"/>
        </authorList>
    </citation>
    <scope>IDENTIFICATION</scope>
</reference>
<evidence type="ECO:0000259" key="1">
    <source>
        <dbReference type="Pfam" id="PF23003"/>
    </source>
</evidence>
<dbReference type="OrthoDB" id="5785512at2759"/>
<feature type="domain" description="Abnormal cell migration protein 18-like fibronectin type I" evidence="1">
    <location>
        <begin position="66"/>
        <end position="120"/>
    </location>
</feature>
<dbReference type="InterPro" id="IPR040282">
    <property type="entry name" value="Mig-18-like"/>
</dbReference>
<dbReference type="PANTHER" id="PTHR35572">
    <property type="entry name" value="PROTEIN CBG04538-RELATED"/>
    <property type="match status" value="1"/>
</dbReference>
<protein>
    <submittedName>
        <fullName evidence="4">Sushi domain-containing protein</fullName>
    </submittedName>
</protein>
<dbReference type="InterPro" id="IPR055119">
    <property type="entry name" value="Mig18_Fn1"/>
</dbReference>
<dbReference type="WBParaSite" id="ACOC_0001047501-mRNA-1">
    <property type="protein sequence ID" value="ACOC_0001047501-mRNA-1"/>
    <property type="gene ID" value="ACOC_0001047501"/>
</dbReference>
<gene>
    <name evidence="2" type="ORF">ACOC_LOCUS10476</name>
</gene>
<evidence type="ECO:0000313" key="2">
    <source>
        <dbReference type="EMBL" id="VDM62061.1"/>
    </source>
</evidence>